<keyword evidence="3" id="KW-1003">Cell membrane</keyword>
<protein>
    <recommendedName>
        <fullName evidence="8">Major facilitator superfamily (MFS) profile domain-containing protein</fullName>
    </recommendedName>
</protein>
<dbReference type="InterPro" id="IPR050171">
    <property type="entry name" value="MFS_Transporters"/>
</dbReference>
<dbReference type="InterPro" id="IPR011701">
    <property type="entry name" value="MFS"/>
</dbReference>
<dbReference type="InterPro" id="IPR001958">
    <property type="entry name" value="Tet-R_TetA/multi-R_MdtG-like"/>
</dbReference>
<feature type="transmembrane region" description="Helical" evidence="7">
    <location>
        <begin position="145"/>
        <end position="165"/>
    </location>
</feature>
<dbReference type="GO" id="GO:0005886">
    <property type="term" value="C:plasma membrane"/>
    <property type="evidence" value="ECO:0007669"/>
    <property type="project" value="UniProtKB-SubCell"/>
</dbReference>
<name>A0A094Q518_9ZZZZ</name>
<feature type="transmembrane region" description="Helical" evidence="7">
    <location>
        <begin position="12"/>
        <end position="38"/>
    </location>
</feature>
<evidence type="ECO:0000256" key="5">
    <source>
        <dbReference type="ARBA" id="ARBA00022989"/>
    </source>
</evidence>
<reference evidence="9" key="1">
    <citation type="submission" date="2014-06" db="EMBL/GenBank/DDBJ databases">
        <title>Key roles for freshwater Actinobacteria revealed by deep metagenomic sequencing.</title>
        <authorList>
            <person name="Ghai R."/>
            <person name="Mizuno C.M."/>
            <person name="Picazo A."/>
            <person name="Camacho A."/>
            <person name="Rodriguez-Valera F."/>
        </authorList>
    </citation>
    <scope>NUCLEOTIDE SEQUENCE</scope>
</reference>
<feature type="transmembrane region" description="Helical" evidence="7">
    <location>
        <begin position="365"/>
        <end position="385"/>
    </location>
</feature>
<feature type="transmembrane region" description="Helical" evidence="7">
    <location>
        <begin position="171"/>
        <end position="190"/>
    </location>
</feature>
<keyword evidence="4 7" id="KW-0812">Transmembrane</keyword>
<comment type="subcellular location">
    <subcellularLocation>
        <location evidence="1">Cell membrane</location>
        <topology evidence="1">Multi-pass membrane protein</topology>
    </subcellularLocation>
</comment>
<evidence type="ECO:0000256" key="7">
    <source>
        <dbReference type="SAM" id="Phobius"/>
    </source>
</evidence>
<dbReference type="Pfam" id="PF07690">
    <property type="entry name" value="MFS_1"/>
    <property type="match status" value="1"/>
</dbReference>
<evidence type="ECO:0000256" key="2">
    <source>
        <dbReference type="ARBA" id="ARBA00022448"/>
    </source>
</evidence>
<evidence type="ECO:0000313" key="9">
    <source>
        <dbReference type="EMBL" id="KGA18452.1"/>
    </source>
</evidence>
<dbReference type="InterPro" id="IPR036259">
    <property type="entry name" value="MFS_trans_sf"/>
</dbReference>
<evidence type="ECO:0000256" key="4">
    <source>
        <dbReference type="ARBA" id="ARBA00022692"/>
    </source>
</evidence>
<dbReference type="SUPFAM" id="SSF103473">
    <property type="entry name" value="MFS general substrate transporter"/>
    <property type="match status" value="1"/>
</dbReference>
<dbReference type="CDD" id="cd17325">
    <property type="entry name" value="MFS_MdtG_SLC18_like"/>
    <property type="match status" value="1"/>
</dbReference>
<feature type="domain" description="Major facilitator superfamily (MFS) profile" evidence="8">
    <location>
        <begin position="16"/>
        <end position="389"/>
    </location>
</feature>
<dbReference type="GO" id="GO:0022857">
    <property type="term" value="F:transmembrane transporter activity"/>
    <property type="evidence" value="ECO:0007669"/>
    <property type="project" value="InterPro"/>
</dbReference>
<dbReference type="EMBL" id="JNSL01000043">
    <property type="protein sequence ID" value="KGA18452.1"/>
    <property type="molecule type" value="Genomic_DNA"/>
</dbReference>
<feature type="transmembrane region" description="Helical" evidence="7">
    <location>
        <begin position="105"/>
        <end position="124"/>
    </location>
</feature>
<dbReference type="PANTHER" id="PTHR23517">
    <property type="entry name" value="RESISTANCE PROTEIN MDTM, PUTATIVE-RELATED-RELATED"/>
    <property type="match status" value="1"/>
</dbReference>
<feature type="transmembrane region" description="Helical" evidence="7">
    <location>
        <begin position="211"/>
        <end position="229"/>
    </location>
</feature>
<organism evidence="9">
    <name type="scientific">freshwater metagenome</name>
    <dbReference type="NCBI Taxonomy" id="449393"/>
    <lineage>
        <taxon>unclassified sequences</taxon>
        <taxon>metagenomes</taxon>
        <taxon>ecological metagenomes</taxon>
    </lineage>
</organism>
<dbReference type="InterPro" id="IPR020846">
    <property type="entry name" value="MFS_dom"/>
</dbReference>
<dbReference type="PROSITE" id="PS50850">
    <property type="entry name" value="MFS"/>
    <property type="match status" value="1"/>
</dbReference>
<feature type="transmembrane region" description="Helical" evidence="7">
    <location>
        <begin position="241"/>
        <end position="261"/>
    </location>
</feature>
<feature type="transmembrane region" description="Helical" evidence="7">
    <location>
        <begin position="81"/>
        <end position="99"/>
    </location>
</feature>
<evidence type="ECO:0000259" key="8">
    <source>
        <dbReference type="PROSITE" id="PS50850"/>
    </source>
</evidence>
<keyword evidence="5 7" id="KW-1133">Transmembrane helix</keyword>
<proteinExistence type="predicted"/>
<keyword evidence="2" id="KW-0813">Transport</keyword>
<evidence type="ECO:0000256" key="6">
    <source>
        <dbReference type="ARBA" id="ARBA00023136"/>
    </source>
</evidence>
<dbReference type="PANTHER" id="PTHR23517:SF13">
    <property type="entry name" value="MAJOR FACILITATOR SUPERFAMILY MFS_1"/>
    <property type="match status" value="1"/>
</dbReference>
<sequence length="395" mass="41147">MSSTQKTSKLATFTMGIGPLLICGFSVPMSVSMIFPALSDLQDKYGFSDAGLGFIAAAGFMASLLVSLFVAPFADRGKPKILVLAALILASLGSTLFAFGSSLWMFVLARAISGAALGTSGPAIKAIAANIDKTRAAERLGRLRGVELAGFTGGPLIGALLISPFGLRGAFLVFSVFALVAFVIVAPRELPSLPTTDDSKRLSIELLKYRPIRAAALASLTLFIPIGIYDSLWDRYITDRGGNNFMVGMTFLLYTIPFILLGAKGGRLADKKGAARMTVIGIFLTAPMVMLYGFLPSAFLLVSFSLLEGVIGALSIPATQSLMAQVAPHGRASAAQGLNGTGDLIAGSIMALIAPVIYGSHGPEATFTFAAVLMVICGTAVALMLRTTADSRSAT</sequence>
<feature type="transmembrane region" description="Helical" evidence="7">
    <location>
        <begin position="273"/>
        <end position="292"/>
    </location>
</feature>
<keyword evidence="6 7" id="KW-0472">Membrane</keyword>
<dbReference type="PRINTS" id="PR01035">
    <property type="entry name" value="TCRTETA"/>
</dbReference>
<evidence type="ECO:0000256" key="3">
    <source>
        <dbReference type="ARBA" id="ARBA00022475"/>
    </source>
</evidence>
<gene>
    <name evidence="9" type="ORF">GM51_8325</name>
</gene>
<comment type="caution">
    <text evidence="9">The sequence shown here is derived from an EMBL/GenBank/DDBJ whole genome shotgun (WGS) entry which is preliminary data.</text>
</comment>
<accession>A0A094Q518</accession>
<feature type="transmembrane region" description="Helical" evidence="7">
    <location>
        <begin position="50"/>
        <end position="74"/>
    </location>
</feature>
<evidence type="ECO:0000256" key="1">
    <source>
        <dbReference type="ARBA" id="ARBA00004651"/>
    </source>
</evidence>
<dbReference type="AlphaFoldDB" id="A0A094Q518"/>
<dbReference type="Gene3D" id="1.20.1250.20">
    <property type="entry name" value="MFS general substrate transporter like domains"/>
    <property type="match status" value="2"/>
</dbReference>